<evidence type="ECO:0000256" key="1">
    <source>
        <dbReference type="SAM" id="SignalP"/>
    </source>
</evidence>
<evidence type="ECO:0000313" key="4">
    <source>
        <dbReference type="Ensembl" id="ENSECRP00000005919.1"/>
    </source>
</evidence>
<organism evidence="4 5">
    <name type="scientific">Erpetoichthys calabaricus</name>
    <name type="common">Rope fish</name>
    <name type="synonym">Calamoichthys calabaricus</name>
    <dbReference type="NCBI Taxonomy" id="27687"/>
    <lineage>
        <taxon>Eukaryota</taxon>
        <taxon>Metazoa</taxon>
        <taxon>Chordata</taxon>
        <taxon>Craniata</taxon>
        <taxon>Vertebrata</taxon>
        <taxon>Euteleostomi</taxon>
        <taxon>Actinopterygii</taxon>
        <taxon>Polypteriformes</taxon>
        <taxon>Polypteridae</taxon>
        <taxon>Erpetoichthys</taxon>
    </lineage>
</organism>
<dbReference type="InterPro" id="IPR044925">
    <property type="entry name" value="His-Me_finger_sf"/>
</dbReference>
<evidence type="ECO:0000259" key="3">
    <source>
        <dbReference type="SMART" id="SM00892"/>
    </source>
</evidence>
<name>A0A8C4RQ27_ERPCA</name>
<dbReference type="InterPro" id="IPR039015">
    <property type="entry name" value="ENDOD1"/>
</dbReference>
<feature type="domain" description="ENPP1-3/EXOG-like endonuclease/phosphodiesterase" evidence="2">
    <location>
        <begin position="82"/>
        <end position="313"/>
    </location>
</feature>
<dbReference type="Proteomes" id="UP000694620">
    <property type="component" value="Chromosome 3"/>
</dbReference>
<dbReference type="GeneTree" id="ENSGT01030000234592"/>
<feature type="chain" id="PRO_5034505805" evidence="1">
    <location>
        <begin position="20"/>
        <end position="318"/>
    </location>
</feature>
<evidence type="ECO:0000259" key="2">
    <source>
        <dbReference type="SMART" id="SM00477"/>
    </source>
</evidence>
<keyword evidence="5" id="KW-1185">Reference proteome</keyword>
<dbReference type="PANTHER" id="PTHR21472">
    <property type="entry name" value="ENDONUCLEASE DOMAIN-CONTAINING 1 PROTEIN ENDOD1"/>
    <property type="match status" value="1"/>
</dbReference>
<gene>
    <name evidence="4" type="primary">LOC114649053</name>
</gene>
<protein>
    <submittedName>
        <fullName evidence="4">Endonuclease domain-containing 1 protein-like</fullName>
    </submittedName>
</protein>
<dbReference type="GO" id="GO:0016787">
    <property type="term" value="F:hydrolase activity"/>
    <property type="evidence" value="ECO:0007669"/>
    <property type="project" value="InterPro"/>
</dbReference>
<reference evidence="4" key="1">
    <citation type="submission" date="2021-06" db="EMBL/GenBank/DDBJ databases">
        <authorList>
            <consortium name="Wellcome Sanger Institute Data Sharing"/>
        </authorList>
    </citation>
    <scope>NUCLEOTIDE SEQUENCE [LARGE SCALE GENOMIC DNA]</scope>
</reference>
<proteinExistence type="predicted"/>
<dbReference type="Pfam" id="PF01223">
    <property type="entry name" value="Endonuclease_NS"/>
    <property type="match status" value="1"/>
</dbReference>
<reference evidence="4" key="3">
    <citation type="submission" date="2025-09" db="UniProtKB">
        <authorList>
            <consortium name="Ensembl"/>
        </authorList>
    </citation>
    <scope>IDENTIFICATION</scope>
</reference>
<dbReference type="Gene3D" id="3.40.570.10">
    <property type="entry name" value="Extracellular Endonuclease, subunit A"/>
    <property type="match status" value="1"/>
</dbReference>
<feature type="signal peptide" evidence="1">
    <location>
        <begin position="1"/>
        <end position="19"/>
    </location>
</feature>
<dbReference type="Ensembl" id="ENSECRT00000006018.1">
    <property type="protein sequence ID" value="ENSECRP00000005919.1"/>
    <property type="gene ID" value="ENSECRG00000003955.1"/>
</dbReference>
<dbReference type="InterPro" id="IPR020821">
    <property type="entry name" value="ENPP1-3/EXOG-like_nuc-like"/>
</dbReference>
<evidence type="ECO:0000313" key="5">
    <source>
        <dbReference type="Proteomes" id="UP000694620"/>
    </source>
</evidence>
<keyword evidence="1" id="KW-0732">Signal</keyword>
<dbReference type="InterPro" id="IPR044929">
    <property type="entry name" value="DNA/RNA_non-sp_Endonuclease_sf"/>
</dbReference>
<accession>A0A8C4RQ27</accession>
<feature type="domain" description="DNA/RNA non-specific endonuclease/pyrophosphatase/phosphodiesterase" evidence="3">
    <location>
        <begin position="81"/>
        <end position="315"/>
    </location>
</feature>
<dbReference type="InterPro" id="IPR001604">
    <property type="entry name" value="Endo_G_ENPP1-like_dom"/>
</dbReference>
<dbReference type="GO" id="GO:0046872">
    <property type="term" value="F:metal ion binding"/>
    <property type="evidence" value="ECO:0007669"/>
    <property type="project" value="InterPro"/>
</dbReference>
<dbReference type="PANTHER" id="PTHR21472:SF26">
    <property type="entry name" value="ENDONUCLEASE DOMAIN CONTAINING 1"/>
    <property type="match status" value="1"/>
</dbReference>
<sequence length="318" mass="36529">MQPLYLLIVAVALVALGTAEVMNDFSSCIKYFFGEKPPTGFEKTAFPVPEEHLNENNVPECLAAYQQSSPAYICQKIPKGNQYYFATLYDRGRRIPLYSAYLVQKGKPCGERPGFFRLEPQLIHRELSAESQQIQETKNIIKNYNNRTGCNPRFEENRETHKIKQSQAFDDDYNDAAKQGYDRGHLNPRQHHNQEEFCDSTFTFTNVVAMNKELNNKIWNKHEIEIKEIMESHCEQMYVITGAVPDNDKKVNNRVYVPSHIWSAYCCVNNKGLPIKSGGVLAHNDNNAQSQTMMVNELEEELGKLYKEEIKLIDGCQT</sequence>
<dbReference type="SMART" id="SM00477">
    <property type="entry name" value="NUC"/>
    <property type="match status" value="1"/>
</dbReference>
<dbReference type="AlphaFoldDB" id="A0A8C4RQ27"/>
<dbReference type="SUPFAM" id="SSF54060">
    <property type="entry name" value="His-Me finger endonucleases"/>
    <property type="match status" value="1"/>
</dbReference>
<dbReference type="SMART" id="SM00892">
    <property type="entry name" value="Endonuclease_NS"/>
    <property type="match status" value="1"/>
</dbReference>
<reference evidence="4" key="2">
    <citation type="submission" date="2025-08" db="UniProtKB">
        <authorList>
            <consortium name="Ensembl"/>
        </authorList>
    </citation>
    <scope>IDENTIFICATION</scope>
</reference>
<dbReference type="GO" id="GO:0003676">
    <property type="term" value="F:nucleic acid binding"/>
    <property type="evidence" value="ECO:0007669"/>
    <property type="project" value="InterPro"/>
</dbReference>